<dbReference type="Proteomes" id="UP000664203">
    <property type="component" value="Unassembled WGS sequence"/>
</dbReference>
<dbReference type="OrthoDB" id="5321372at2759"/>
<proteinExistence type="predicted"/>
<comment type="caution">
    <text evidence="1">The sequence shown here is derived from an EMBL/GenBank/DDBJ whole genome shotgun (WGS) entry which is preliminary data.</text>
</comment>
<evidence type="ECO:0000313" key="1">
    <source>
        <dbReference type="EMBL" id="CAF9911478.1"/>
    </source>
</evidence>
<dbReference type="AlphaFoldDB" id="A0A8H3ETM8"/>
<reference evidence="1" key="1">
    <citation type="submission" date="2021-03" db="EMBL/GenBank/DDBJ databases">
        <authorList>
            <person name="Tagirdzhanova G."/>
        </authorList>
    </citation>
    <scope>NUCLEOTIDE SEQUENCE</scope>
</reference>
<dbReference type="EMBL" id="CAJPDR010000048">
    <property type="protein sequence ID" value="CAF9911478.1"/>
    <property type="molecule type" value="Genomic_DNA"/>
</dbReference>
<keyword evidence="2" id="KW-1185">Reference proteome</keyword>
<accession>A0A8H3ETM8</accession>
<name>A0A8H3ETM8_9LECA</name>
<evidence type="ECO:0000313" key="2">
    <source>
        <dbReference type="Proteomes" id="UP000664203"/>
    </source>
</evidence>
<gene>
    <name evidence="1" type="ORF">ALECFALPRED_007334</name>
</gene>
<sequence>MSSSQTHQASSNGVYDDSCGCLLDQTSACVPQNSIGSLQNDWQMALTLQSSDRDLSIEKQTRLERNRGQVVTLDSRPAGRLCEPGRRIIGPENTKKSRALFRSEHNLSSHGSRANPAEVLAVEHTNPAARAPPNSKYTSSNAVASSQLPCPNGTAKAPLVLRCKSLGHQFKANSRDSAHLAAAVCKELQEQMMRIPAEICQVIMDMVFKEAFGTRRVRPHKDPPIMNIFLALDKEFYRKFHEQYWVKNTWVVAKGPLNKTMRFMTERPYNETTTEFSLQTPNKAALQIQSIELSFSNADTPHLSEWRQLAEESAVPHANPSHVSPFTTTAPNGVQTLQIAQRSPKHAQRYDEIQRQLIHTWQDKFDRIAMLNLKHLTLDFTEAYDPDGLYLGVYIVRRLIPFAHRMPADFRILAPDIWTERQIRDAFIVLNAA</sequence>
<organism evidence="1 2">
    <name type="scientific">Alectoria fallacina</name>
    <dbReference type="NCBI Taxonomy" id="1903189"/>
    <lineage>
        <taxon>Eukaryota</taxon>
        <taxon>Fungi</taxon>
        <taxon>Dikarya</taxon>
        <taxon>Ascomycota</taxon>
        <taxon>Pezizomycotina</taxon>
        <taxon>Lecanoromycetes</taxon>
        <taxon>OSLEUM clade</taxon>
        <taxon>Lecanoromycetidae</taxon>
        <taxon>Lecanorales</taxon>
        <taxon>Lecanorineae</taxon>
        <taxon>Parmeliaceae</taxon>
        <taxon>Alectoria</taxon>
    </lineage>
</organism>
<protein>
    <submittedName>
        <fullName evidence="1">Uncharacterized protein</fullName>
    </submittedName>
</protein>